<evidence type="ECO:0000256" key="2">
    <source>
        <dbReference type="SAM" id="Phobius"/>
    </source>
</evidence>
<keyword evidence="2" id="KW-1133">Transmembrane helix</keyword>
<proteinExistence type="predicted"/>
<feature type="transmembrane region" description="Helical" evidence="2">
    <location>
        <begin position="334"/>
        <end position="355"/>
    </location>
</feature>
<sequence length="417" mass="45581">MSVNNNDLFFPSNILRPDSIPLLDRDPKITDELNRFLPAPEEYNHLFDPSGRTILQSPVGHSPQNGAKIPLLDLDPYRIPLRRDVSSVGSGVNRTYLEKYNRNLDIVASLMSPPPLLLPPLRSLRPLSRRCDTYKSPVASVKGGLTRDAVAKLGTGSRRERRERVQDFVQKQCEMLAPAPLSRRCDTHKSPVPSVKGDSGDPLTRDAVAKLGTGSVDAIDLEEQDQRSLWDGGSLSTERVYDFVWSEDEEDDVLPMPLAPAPLSRPCDTHKSPAPSVKGDSGDPLTRDAVAKLGTGSVDAIDLEAQDVEKGPRGVRASGLNWIREIKRIELWKLILVGWLFACGLAGAAFGIAYMKFANTSGSAMPIAQTTTPEIATRYLFPSGPGCPRFRAADEGIFESEMLVVSIVIIGTILFGL</sequence>
<gene>
    <name evidence="3" type="ORF">FN846DRAFT_911902</name>
</gene>
<feature type="region of interest" description="Disordered" evidence="1">
    <location>
        <begin position="183"/>
        <end position="203"/>
    </location>
</feature>
<name>A0A5J5EJT9_9PEZI</name>
<evidence type="ECO:0000313" key="4">
    <source>
        <dbReference type="Proteomes" id="UP000326924"/>
    </source>
</evidence>
<evidence type="ECO:0000313" key="3">
    <source>
        <dbReference type="EMBL" id="KAA8895337.1"/>
    </source>
</evidence>
<dbReference type="AlphaFoldDB" id="A0A5J5EJT9"/>
<dbReference type="InParanoid" id="A0A5J5EJT9"/>
<protein>
    <submittedName>
        <fullName evidence="3">Uncharacterized protein</fullName>
    </submittedName>
</protein>
<keyword evidence="4" id="KW-1185">Reference proteome</keyword>
<feature type="transmembrane region" description="Helical" evidence="2">
    <location>
        <begin position="397"/>
        <end position="416"/>
    </location>
</feature>
<dbReference type="Proteomes" id="UP000326924">
    <property type="component" value="Unassembled WGS sequence"/>
</dbReference>
<accession>A0A5J5EJT9</accession>
<feature type="region of interest" description="Disordered" evidence="1">
    <location>
        <begin position="263"/>
        <end position="284"/>
    </location>
</feature>
<keyword evidence="2" id="KW-0472">Membrane</keyword>
<keyword evidence="2" id="KW-0812">Transmembrane</keyword>
<comment type="caution">
    <text evidence="3">The sequence shown here is derived from an EMBL/GenBank/DDBJ whole genome shotgun (WGS) entry which is preliminary data.</text>
</comment>
<evidence type="ECO:0000256" key="1">
    <source>
        <dbReference type="SAM" id="MobiDB-lite"/>
    </source>
</evidence>
<reference evidence="3 4" key="1">
    <citation type="submission" date="2019-09" db="EMBL/GenBank/DDBJ databases">
        <title>Draft genome of the ectomycorrhizal ascomycete Sphaerosporella brunnea.</title>
        <authorList>
            <consortium name="DOE Joint Genome Institute"/>
            <person name="Benucci G.M."/>
            <person name="Marozzi G."/>
            <person name="Antonielli L."/>
            <person name="Sanchez S."/>
            <person name="Marco P."/>
            <person name="Wang X."/>
            <person name="Falini L.B."/>
            <person name="Barry K."/>
            <person name="Haridas S."/>
            <person name="Lipzen A."/>
            <person name="Labutti K."/>
            <person name="Grigoriev I.V."/>
            <person name="Murat C."/>
            <person name="Martin F."/>
            <person name="Albertini E."/>
            <person name="Donnini D."/>
            <person name="Bonito G."/>
        </authorList>
    </citation>
    <scope>NUCLEOTIDE SEQUENCE [LARGE SCALE GENOMIC DNA]</scope>
    <source>
        <strain evidence="3 4">Sb_GMNB300</strain>
    </source>
</reference>
<organism evidence="3 4">
    <name type="scientific">Sphaerosporella brunnea</name>
    <dbReference type="NCBI Taxonomy" id="1250544"/>
    <lineage>
        <taxon>Eukaryota</taxon>
        <taxon>Fungi</taxon>
        <taxon>Dikarya</taxon>
        <taxon>Ascomycota</taxon>
        <taxon>Pezizomycotina</taxon>
        <taxon>Pezizomycetes</taxon>
        <taxon>Pezizales</taxon>
        <taxon>Pyronemataceae</taxon>
        <taxon>Sphaerosporella</taxon>
    </lineage>
</organism>
<dbReference type="EMBL" id="VXIS01000272">
    <property type="protein sequence ID" value="KAA8895337.1"/>
    <property type="molecule type" value="Genomic_DNA"/>
</dbReference>